<keyword evidence="1" id="KW-1133">Transmembrane helix</keyword>
<comment type="caution">
    <text evidence="2">The sequence shown here is derived from an EMBL/GenBank/DDBJ whole genome shotgun (WGS) entry which is preliminary data.</text>
</comment>
<protein>
    <submittedName>
        <fullName evidence="2">Uncharacterized protein</fullName>
    </submittedName>
</protein>
<proteinExistence type="predicted"/>
<feature type="transmembrane region" description="Helical" evidence="1">
    <location>
        <begin position="107"/>
        <end position="127"/>
    </location>
</feature>
<keyword evidence="1" id="KW-0472">Membrane</keyword>
<evidence type="ECO:0000313" key="3">
    <source>
        <dbReference type="Proteomes" id="UP001476798"/>
    </source>
</evidence>
<dbReference type="EMBL" id="JAHRIO010000006">
    <property type="protein sequence ID" value="MEQ2157271.1"/>
    <property type="molecule type" value="Genomic_DNA"/>
</dbReference>
<organism evidence="2 3">
    <name type="scientific">Goodea atripinnis</name>
    <dbReference type="NCBI Taxonomy" id="208336"/>
    <lineage>
        <taxon>Eukaryota</taxon>
        <taxon>Metazoa</taxon>
        <taxon>Chordata</taxon>
        <taxon>Craniata</taxon>
        <taxon>Vertebrata</taxon>
        <taxon>Euteleostomi</taxon>
        <taxon>Actinopterygii</taxon>
        <taxon>Neopterygii</taxon>
        <taxon>Teleostei</taxon>
        <taxon>Neoteleostei</taxon>
        <taxon>Acanthomorphata</taxon>
        <taxon>Ovalentaria</taxon>
        <taxon>Atherinomorphae</taxon>
        <taxon>Cyprinodontiformes</taxon>
        <taxon>Goodeidae</taxon>
        <taxon>Goodea</taxon>
    </lineage>
</organism>
<keyword evidence="1" id="KW-0812">Transmembrane</keyword>
<reference evidence="2 3" key="1">
    <citation type="submission" date="2021-06" db="EMBL/GenBank/DDBJ databases">
        <authorList>
            <person name="Palmer J.M."/>
        </authorList>
    </citation>
    <scope>NUCLEOTIDE SEQUENCE [LARGE SCALE GENOMIC DNA]</scope>
    <source>
        <strain evidence="2 3">GA_2019</strain>
        <tissue evidence="2">Muscle</tissue>
    </source>
</reference>
<gene>
    <name evidence="2" type="ORF">GOODEAATRI_000217</name>
</gene>
<name>A0ABV0ME41_9TELE</name>
<sequence length="160" mass="16766">MTARADTLQTLETYFPSKRPCTAAALCAAVPLRSSGALSGAVSLLSPLQTAFIALHQQRTEQALAAATRCPLAGLIPAADPGSGPLYVERRLPLDVLAVRLQHREGLAPSFFCLFLIVTCMLSGLTVTSVQGCCSHESGAARPDVSIWNGTCLLGDGGWL</sequence>
<dbReference type="Proteomes" id="UP001476798">
    <property type="component" value="Unassembled WGS sequence"/>
</dbReference>
<evidence type="ECO:0000313" key="2">
    <source>
        <dbReference type="EMBL" id="MEQ2157271.1"/>
    </source>
</evidence>
<evidence type="ECO:0000256" key="1">
    <source>
        <dbReference type="SAM" id="Phobius"/>
    </source>
</evidence>
<keyword evidence="3" id="KW-1185">Reference proteome</keyword>
<accession>A0ABV0ME41</accession>